<comment type="caution">
    <text evidence="1">The sequence shown here is derived from an EMBL/GenBank/DDBJ whole genome shotgun (WGS) entry which is preliminary data.</text>
</comment>
<proteinExistence type="predicted"/>
<dbReference type="STRING" id="398512.Bccel_5865"/>
<sequence>MTYNNNKKPIKDNPSTKKLKEEMDSMNSLITFGKFLGVFKKEEFKELSGLRNQLEILTTLPDDFNGFFSKHGWIAYEGFNVEVMKKAIEYAKQGKFKEAEEEILNYYIEDNIRFIISRGASIEAFRARRQLSLNALDEYVEKHYYACVPLLLMVIDGLVNDISKETGFFAEKTDLTSWDSIAGHYSGLTALKQIFNSSRKKTNTEQITMPYRNGIMHGRDLNFDNIYVAAKCWCCLAAVLDWGRDIMNGKKTAPEPQPKKTFMQQLGDLKDSFDKLEQSNKFKDRIKNWKPRSLVIESNQYKNINSSKLQAFSPEKFAVEFLEYWQMRNYGYMAKYAYLPIKSKQNSQVAREMRIIFKNKELINYEITSINDEAPAITQIGISLEIYYQGIQLKKQTVFRMLIQGDNVINGDNDVQWVIVSGYQLIEYLKLD</sequence>
<dbReference type="OrthoDB" id="5107704at2"/>
<dbReference type="eggNOG" id="COG3012">
    <property type="taxonomic scope" value="Bacteria"/>
</dbReference>
<evidence type="ECO:0000313" key="2">
    <source>
        <dbReference type="Proteomes" id="UP000036923"/>
    </source>
</evidence>
<gene>
    <name evidence="1" type="ORF">Bccel_5865</name>
</gene>
<dbReference type="RefSeq" id="WP_036945840.1">
    <property type="nucleotide sequence ID" value="NZ_JQKC01000082.1"/>
</dbReference>
<organism evidence="1 2">
    <name type="scientific">Pseudobacteroides cellulosolvens ATCC 35603 = DSM 2933</name>
    <dbReference type="NCBI Taxonomy" id="398512"/>
    <lineage>
        <taxon>Bacteria</taxon>
        <taxon>Bacillati</taxon>
        <taxon>Bacillota</taxon>
        <taxon>Clostridia</taxon>
        <taxon>Eubacteriales</taxon>
        <taxon>Oscillospiraceae</taxon>
        <taxon>Pseudobacteroides</taxon>
    </lineage>
</organism>
<keyword evidence="2" id="KW-1185">Reference proteome</keyword>
<accession>A0A0L6JYI5</accession>
<dbReference type="EMBL" id="LGTC01000001">
    <property type="protein sequence ID" value="KNY30585.1"/>
    <property type="molecule type" value="Genomic_DNA"/>
</dbReference>
<protein>
    <submittedName>
        <fullName evidence="1">Uncharacterized protein</fullName>
    </submittedName>
</protein>
<dbReference type="AlphaFoldDB" id="A0A0L6JYI5"/>
<dbReference type="Proteomes" id="UP000036923">
    <property type="component" value="Unassembled WGS sequence"/>
</dbReference>
<evidence type="ECO:0000313" key="1">
    <source>
        <dbReference type="EMBL" id="KNY30585.1"/>
    </source>
</evidence>
<reference evidence="2" key="1">
    <citation type="submission" date="2015-07" db="EMBL/GenBank/DDBJ databases">
        <title>Near-Complete Genome Sequence of the Cellulolytic Bacterium Bacteroides (Pseudobacteroides) cellulosolvens ATCC 35603.</title>
        <authorList>
            <person name="Dassa B."/>
            <person name="Utturkar S.M."/>
            <person name="Klingeman D.M."/>
            <person name="Hurt R.A."/>
            <person name="Keller M."/>
            <person name="Xu J."/>
            <person name="Reddy Y.H.K."/>
            <person name="Borovok I."/>
            <person name="Grinberg I.R."/>
            <person name="Lamed R."/>
            <person name="Zhivin O."/>
            <person name="Bayer E.A."/>
            <person name="Brown S.D."/>
        </authorList>
    </citation>
    <scope>NUCLEOTIDE SEQUENCE [LARGE SCALE GENOMIC DNA]</scope>
    <source>
        <strain evidence="2">DSM 2933</strain>
    </source>
</reference>
<name>A0A0L6JYI5_9FIRM</name>